<name>A0ABQ9KU74_HEVBR</name>
<organism evidence="4 5">
    <name type="scientific">Hevea brasiliensis</name>
    <name type="common">Para rubber tree</name>
    <name type="synonym">Siphonia brasiliensis</name>
    <dbReference type="NCBI Taxonomy" id="3981"/>
    <lineage>
        <taxon>Eukaryota</taxon>
        <taxon>Viridiplantae</taxon>
        <taxon>Streptophyta</taxon>
        <taxon>Embryophyta</taxon>
        <taxon>Tracheophyta</taxon>
        <taxon>Spermatophyta</taxon>
        <taxon>Magnoliopsida</taxon>
        <taxon>eudicotyledons</taxon>
        <taxon>Gunneridae</taxon>
        <taxon>Pentapetalae</taxon>
        <taxon>rosids</taxon>
        <taxon>fabids</taxon>
        <taxon>Malpighiales</taxon>
        <taxon>Euphorbiaceae</taxon>
        <taxon>Crotonoideae</taxon>
        <taxon>Micrandreae</taxon>
        <taxon>Hevea</taxon>
    </lineage>
</organism>
<protein>
    <recommendedName>
        <fullName evidence="6">BHLH domain-containing protein</fullName>
    </recommendedName>
</protein>
<evidence type="ECO:0000313" key="5">
    <source>
        <dbReference type="Proteomes" id="UP001174677"/>
    </source>
</evidence>
<proteinExistence type="predicted"/>
<evidence type="ECO:0000256" key="3">
    <source>
        <dbReference type="SAM" id="MobiDB-lite"/>
    </source>
</evidence>
<comment type="caution">
    <text evidence="4">The sequence shown here is derived from an EMBL/GenBank/DDBJ whole genome shotgun (WGS) entry which is preliminary data.</text>
</comment>
<evidence type="ECO:0008006" key="6">
    <source>
        <dbReference type="Google" id="ProtNLM"/>
    </source>
</evidence>
<evidence type="ECO:0000313" key="4">
    <source>
        <dbReference type="EMBL" id="KAJ9147537.1"/>
    </source>
</evidence>
<dbReference type="Proteomes" id="UP001174677">
    <property type="component" value="Chromosome 16"/>
</dbReference>
<dbReference type="PANTHER" id="PTHR33124">
    <property type="entry name" value="TRANSCRIPTION FACTOR IBH1-LIKE 1"/>
    <property type="match status" value="1"/>
</dbReference>
<reference evidence="4" key="1">
    <citation type="journal article" date="2023" name="Plant Biotechnol. J.">
        <title>Chromosome-level wild Hevea brasiliensis genome provides new tools for genomic-assisted breeding and valuable loci to elevate rubber yield.</title>
        <authorList>
            <person name="Cheng H."/>
            <person name="Song X."/>
            <person name="Hu Y."/>
            <person name="Wu T."/>
            <person name="Yang Q."/>
            <person name="An Z."/>
            <person name="Feng S."/>
            <person name="Deng Z."/>
            <person name="Wu W."/>
            <person name="Zeng X."/>
            <person name="Tu M."/>
            <person name="Wang X."/>
            <person name="Huang H."/>
        </authorList>
    </citation>
    <scope>NUCLEOTIDE SEQUENCE</scope>
    <source>
        <strain evidence="4">MT/VB/25A 57/8</strain>
    </source>
</reference>
<keyword evidence="5" id="KW-1185">Reference proteome</keyword>
<evidence type="ECO:0000256" key="2">
    <source>
        <dbReference type="ARBA" id="ARBA00023163"/>
    </source>
</evidence>
<evidence type="ECO:0000256" key="1">
    <source>
        <dbReference type="ARBA" id="ARBA00023015"/>
    </source>
</evidence>
<feature type="region of interest" description="Disordered" evidence="3">
    <location>
        <begin position="1"/>
        <end position="50"/>
    </location>
</feature>
<accession>A0ABQ9KU74</accession>
<dbReference type="EMBL" id="JARPOI010000016">
    <property type="protein sequence ID" value="KAJ9147537.1"/>
    <property type="molecule type" value="Genomic_DNA"/>
</dbReference>
<keyword evidence="1" id="KW-0805">Transcription regulation</keyword>
<gene>
    <name evidence="4" type="ORF">P3X46_029687</name>
</gene>
<sequence length="115" mass="13071">MSSVSRNSKISLRKTPRRRIRRTSTSQRRRLQARRACKAQRSRRTSATTKVSDKLEALKNLIPAHNGEIVKAEQLLQETADYIVLLKTQVFVLQRLIDLYGSTTSTTEGDTNSVL</sequence>
<dbReference type="PANTHER" id="PTHR33124:SF57">
    <property type="entry name" value="TRANSCRIPTION FACTOR UPBEAT-LIKE PROTEIN"/>
    <property type="match status" value="1"/>
</dbReference>
<dbReference type="InterPro" id="IPR044660">
    <property type="entry name" value="IBH1-like"/>
</dbReference>
<keyword evidence="2" id="KW-0804">Transcription</keyword>
<feature type="compositionally biased region" description="Basic residues" evidence="3">
    <location>
        <begin position="11"/>
        <end position="44"/>
    </location>
</feature>